<dbReference type="EMBL" id="JBHSMK010000002">
    <property type="protein sequence ID" value="MFC5435409.1"/>
    <property type="molecule type" value="Genomic_DNA"/>
</dbReference>
<accession>A0ABW0JHI9</accession>
<keyword evidence="3" id="KW-1185">Reference proteome</keyword>
<dbReference type="Proteomes" id="UP001596013">
    <property type="component" value="Unassembled WGS sequence"/>
</dbReference>
<reference evidence="3" key="1">
    <citation type="journal article" date="2019" name="Int. J. Syst. Evol. Microbiol.">
        <title>The Global Catalogue of Microorganisms (GCM) 10K type strain sequencing project: providing services to taxonomists for standard genome sequencing and annotation.</title>
        <authorList>
            <consortium name="The Broad Institute Genomics Platform"/>
            <consortium name="The Broad Institute Genome Sequencing Center for Infectious Disease"/>
            <person name="Wu L."/>
            <person name="Ma J."/>
        </authorList>
    </citation>
    <scope>NUCLEOTIDE SEQUENCE [LARGE SCALE GENOMIC DNA]</scope>
    <source>
        <strain evidence="3">JCM 17130</strain>
    </source>
</reference>
<proteinExistence type="predicted"/>
<feature type="chain" id="PRO_5046557035" evidence="1">
    <location>
        <begin position="26"/>
        <end position="297"/>
    </location>
</feature>
<keyword evidence="1" id="KW-0732">Signal</keyword>
<evidence type="ECO:0000313" key="2">
    <source>
        <dbReference type="EMBL" id="MFC5435409.1"/>
    </source>
</evidence>
<protein>
    <submittedName>
        <fullName evidence="2">Uncharacterized protein</fullName>
    </submittedName>
</protein>
<evidence type="ECO:0000256" key="1">
    <source>
        <dbReference type="SAM" id="SignalP"/>
    </source>
</evidence>
<feature type="signal peptide" evidence="1">
    <location>
        <begin position="1"/>
        <end position="25"/>
    </location>
</feature>
<name>A0ABW0JHI9_9GAMM</name>
<gene>
    <name evidence="2" type="ORF">ACFPME_02500</name>
</gene>
<comment type="caution">
    <text evidence="2">The sequence shown here is derived from an EMBL/GenBank/DDBJ whole genome shotgun (WGS) entry which is preliminary data.</text>
</comment>
<sequence>MPLRHVRACFLLCLALFLGASPLLAAEPVDAATWGPYARLVDHTQQSDTGYRVHWHWAEPNRKLLEDWYEAYSGELSYTTTIVPGAQPGQLVLDSPKFGHKQWLGTVQPDGSVLYIGVGMLKAPYRVRVDDEGRMAMVFVRIKGDQITENFTTQYDHADAKGLILRPVATPADPKVWGVYSRLLGTRLAGKMWTSISWGWASDNVMLQDRGVLYGKMQIDLEGGNGLRMISGKPDEVWTGRVGPDGTVVWTDKKGDSLRMRIDGDEAVMDRVTLRDGVVVKSRAEQRFRGHLGAAAL</sequence>
<organism evidence="2 3">
    <name type="scientific">Rhodanobacter umsongensis</name>
    <dbReference type="NCBI Taxonomy" id="633153"/>
    <lineage>
        <taxon>Bacteria</taxon>
        <taxon>Pseudomonadati</taxon>
        <taxon>Pseudomonadota</taxon>
        <taxon>Gammaproteobacteria</taxon>
        <taxon>Lysobacterales</taxon>
        <taxon>Rhodanobacteraceae</taxon>
        <taxon>Rhodanobacter</taxon>
    </lineage>
</organism>
<dbReference type="RefSeq" id="WP_377301688.1">
    <property type="nucleotide sequence ID" value="NZ_JBHSMK010000002.1"/>
</dbReference>
<evidence type="ECO:0000313" key="3">
    <source>
        <dbReference type="Proteomes" id="UP001596013"/>
    </source>
</evidence>